<keyword evidence="8" id="KW-1185">Reference proteome</keyword>
<feature type="transmembrane region" description="Helical" evidence="6">
    <location>
        <begin position="114"/>
        <end position="137"/>
    </location>
</feature>
<evidence type="ECO:0000256" key="4">
    <source>
        <dbReference type="ARBA" id="ARBA00022989"/>
    </source>
</evidence>
<feature type="transmembrane region" description="Helical" evidence="6">
    <location>
        <begin position="144"/>
        <end position="163"/>
    </location>
</feature>
<feature type="transmembrane region" description="Helical" evidence="6">
    <location>
        <begin position="297"/>
        <end position="313"/>
    </location>
</feature>
<comment type="subcellular location">
    <subcellularLocation>
        <location evidence="1">Cell membrane</location>
        <topology evidence="1">Multi-pass membrane protein</topology>
    </subcellularLocation>
</comment>
<keyword evidence="5 6" id="KW-0472">Membrane</keyword>
<evidence type="ECO:0000256" key="2">
    <source>
        <dbReference type="ARBA" id="ARBA00022475"/>
    </source>
</evidence>
<dbReference type="EMBL" id="BAAAME010000010">
    <property type="protein sequence ID" value="GAA1752081.1"/>
    <property type="molecule type" value="Genomic_DNA"/>
</dbReference>
<feature type="transmembrane region" description="Helical" evidence="6">
    <location>
        <begin position="197"/>
        <end position="215"/>
    </location>
</feature>
<feature type="transmembrane region" description="Helical" evidence="6">
    <location>
        <begin position="277"/>
        <end position="292"/>
    </location>
</feature>
<organism evidence="7 8">
    <name type="scientific">Aeromicrobium alkaliterrae</name>
    <dbReference type="NCBI Taxonomy" id="302168"/>
    <lineage>
        <taxon>Bacteria</taxon>
        <taxon>Bacillati</taxon>
        <taxon>Actinomycetota</taxon>
        <taxon>Actinomycetes</taxon>
        <taxon>Propionibacteriales</taxon>
        <taxon>Nocardioidaceae</taxon>
        <taxon>Aeromicrobium</taxon>
    </lineage>
</organism>
<proteinExistence type="predicted"/>
<feature type="transmembrane region" description="Helical" evidence="6">
    <location>
        <begin position="244"/>
        <end position="265"/>
    </location>
</feature>
<evidence type="ECO:0000313" key="8">
    <source>
        <dbReference type="Proteomes" id="UP001501057"/>
    </source>
</evidence>
<keyword evidence="3 6" id="KW-0812">Transmembrane</keyword>
<feature type="transmembrane region" description="Helical" evidence="6">
    <location>
        <begin position="325"/>
        <end position="344"/>
    </location>
</feature>
<evidence type="ECO:0000256" key="1">
    <source>
        <dbReference type="ARBA" id="ARBA00004651"/>
    </source>
</evidence>
<dbReference type="CDD" id="cd06580">
    <property type="entry name" value="TM_PBP1_transp_TpRbsC_like"/>
    <property type="match status" value="1"/>
</dbReference>
<dbReference type="Pfam" id="PF02653">
    <property type="entry name" value="BPD_transp_2"/>
    <property type="match status" value="1"/>
</dbReference>
<feature type="transmembrane region" description="Helical" evidence="6">
    <location>
        <begin position="57"/>
        <end position="79"/>
    </location>
</feature>
<feature type="transmembrane region" description="Helical" evidence="6">
    <location>
        <begin position="12"/>
        <end position="37"/>
    </location>
</feature>
<gene>
    <name evidence="7" type="ORF">GCM10009710_34820</name>
</gene>
<dbReference type="InterPro" id="IPR001851">
    <property type="entry name" value="ABC_transp_permease"/>
</dbReference>
<name>A0ABP4WG48_9ACTN</name>
<dbReference type="PANTHER" id="PTHR47089:SF1">
    <property type="entry name" value="GUANOSINE ABC TRANSPORTER PERMEASE PROTEIN NUPP"/>
    <property type="match status" value="1"/>
</dbReference>
<dbReference type="RefSeq" id="WP_344203926.1">
    <property type="nucleotide sequence ID" value="NZ_BAAAME010000010.1"/>
</dbReference>
<keyword evidence="2" id="KW-1003">Cell membrane</keyword>
<evidence type="ECO:0000256" key="3">
    <source>
        <dbReference type="ARBA" id="ARBA00022692"/>
    </source>
</evidence>
<dbReference type="Proteomes" id="UP001501057">
    <property type="component" value="Unassembled WGS sequence"/>
</dbReference>
<protein>
    <submittedName>
        <fullName evidence="7">ABC transporter permease</fullName>
    </submittedName>
</protein>
<keyword evidence="4 6" id="KW-1133">Transmembrane helix</keyword>
<comment type="caution">
    <text evidence="7">The sequence shown here is derived from an EMBL/GenBank/DDBJ whole genome shotgun (WGS) entry which is preliminary data.</text>
</comment>
<feature type="transmembrane region" description="Helical" evidence="6">
    <location>
        <begin position="91"/>
        <end position="108"/>
    </location>
</feature>
<sequence length="369" mass="38380">MKGLTPRRVLDTVVGSLLPPLVAVVAAMVATSVLIAAFGGSPGSFLEVIFSVPNDRVLLSIINQSAMLSISGIAAAIGFRMGLFNIGVEGQYIVGSCAGAFFAGSGLVPGPLNILATLVVAAAAGAAYASIAGLLRVFRGVSEVISAIMLNYIALTMAGYLVTKYGQASGYTFTTERLPLDAQPLGFKIFPDAPGDVWALSSLAIILGIGYWFLISRTRFGFELRVTGESETAARASGVNTKKMTLLVMALSGAVAGLVWMPAYFGSVHTFGTPENFQAGLGFIGLAVALLGRNRTLGIFFAAALFAFLSGQSNNLQSAGIAKDVIDITQGITVLAVVVAYEVVGRRRAKTEAERVARQLDAEREGAAA</sequence>
<evidence type="ECO:0000256" key="6">
    <source>
        <dbReference type="SAM" id="Phobius"/>
    </source>
</evidence>
<evidence type="ECO:0000313" key="7">
    <source>
        <dbReference type="EMBL" id="GAA1752081.1"/>
    </source>
</evidence>
<dbReference type="PANTHER" id="PTHR47089">
    <property type="entry name" value="ABC TRANSPORTER, PERMEASE PROTEIN"/>
    <property type="match status" value="1"/>
</dbReference>
<reference evidence="8" key="1">
    <citation type="journal article" date="2019" name="Int. J. Syst. Evol. Microbiol.">
        <title>The Global Catalogue of Microorganisms (GCM) 10K type strain sequencing project: providing services to taxonomists for standard genome sequencing and annotation.</title>
        <authorList>
            <consortium name="The Broad Institute Genomics Platform"/>
            <consortium name="The Broad Institute Genome Sequencing Center for Infectious Disease"/>
            <person name="Wu L."/>
            <person name="Ma J."/>
        </authorList>
    </citation>
    <scope>NUCLEOTIDE SEQUENCE [LARGE SCALE GENOMIC DNA]</scope>
    <source>
        <strain evidence="8">JCM 13518</strain>
    </source>
</reference>
<evidence type="ECO:0000256" key="5">
    <source>
        <dbReference type="ARBA" id="ARBA00023136"/>
    </source>
</evidence>
<accession>A0ABP4WG48</accession>